<proteinExistence type="predicted"/>
<dbReference type="EMBL" id="LFYR01002147">
    <property type="protein sequence ID" value="KMZ56695.1"/>
    <property type="molecule type" value="Genomic_DNA"/>
</dbReference>
<dbReference type="Proteomes" id="UP000036987">
    <property type="component" value="Unassembled WGS sequence"/>
</dbReference>
<dbReference type="AlphaFoldDB" id="A0A0K9NL61"/>
<keyword evidence="1" id="KW-0847">Vitamin C</keyword>
<organism evidence="2 3">
    <name type="scientific">Zostera marina</name>
    <name type="common">Eelgrass</name>
    <dbReference type="NCBI Taxonomy" id="29655"/>
    <lineage>
        <taxon>Eukaryota</taxon>
        <taxon>Viridiplantae</taxon>
        <taxon>Streptophyta</taxon>
        <taxon>Embryophyta</taxon>
        <taxon>Tracheophyta</taxon>
        <taxon>Spermatophyta</taxon>
        <taxon>Magnoliopsida</taxon>
        <taxon>Liliopsida</taxon>
        <taxon>Zosteraceae</taxon>
        <taxon>Zostera</taxon>
    </lineage>
</organism>
<gene>
    <name evidence="2" type="ORF">ZOSMA_92G00560</name>
</gene>
<evidence type="ECO:0000313" key="2">
    <source>
        <dbReference type="EMBL" id="KMZ56695.1"/>
    </source>
</evidence>
<name>A0A0K9NL61_ZOSMR</name>
<keyword evidence="3" id="KW-1185">Reference proteome</keyword>
<reference evidence="3" key="1">
    <citation type="journal article" date="2016" name="Nature">
        <title>The genome of the seagrass Zostera marina reveals angiosperm adaptation to the sea.</title>
        <authorList>
            <person name="Olsen J.L."/>
            <person name="Rouze P."/>
            <person name="Verhelst B."/>
            <person name="Lin Y.-C."/>
            <person name="Bayer T."/>
            <person name="Collen J."/>
            <person name="Dattolo E."/>
            <person name="De Paoli E."/>
            <person name="Dittami S."/>
            <person name="Maumus F."/>
            <person name="Michel G."/>
            <person name="Kersting A."/>
            <person name="Lauritano C."/>
            <person name="Lohaus R."/>
            <person name="Toepel M."/>
            <person name="Tonon T."/>
            <person name="Vanneste K."/>
            <person name="Amirebrahimi M."/>
            <person name="Brakel J."/>
            <person name="Bostroem C."/>
            <person name="Chovatia M."/>
            <person name="Grimwood J."/>
            <person name="Jenkins J.W."/>
            <person name="Jueterbock A."/>
            <person name="Mraz A."/>
            <person name="Stam W.T."/>
            <person name="Tice H."/>
            <person name="Bornberg-Bauer E."/>
            <person name="Green P.J."/>
            <person name="Pearson G.A."/>
            <person name="Procaccini G."/>
            <person name="Duarte C.M."/>
            <person name="Schmutz J."/>
            <person name="Reusch T.B.H."/>
            <person name="Van de Peer Y."/>
        </authorList>
    </citation>
    <scope>NUCLEOTIDE SEQUENCE [LARGE SCALE GENOMIC DNA]</scope>
    <source>
        <strain evidence="3">cv. Finnish</strain>
    </source>
</reference>
<dbReference type="PANTHER" id="PTHR24014:SF4">
    <property type="entry name" value="2-OXOGLUTARATE AND IRON-DEPENDENT OXYGENASE DOMAIN-CONTAINING PROTEIN 2"/>
    <property type="match status" value="1"/>
</dbReference>
<dbReference type="OMA" id="FFICAVY"/>
<dbReference type="GO" id="GO:0031418">
    <property type="term" value="F:L-ascorbic acid binding"/>
    <property type="evidence" value="ECO:0007669"/>
    <property type="project" value="UniProtKB-KW"/>
</dbReference>
<dbReference type="STRING" id="29655.A0A0K9NL61"/>
<evidence type="ECO:0008006" key="4">
    <source>
        <dbReference type="Google" id="ProtNLM"/>
    </source>
</evidence>
<evidence type="ECO:0000256" key="1">
    <source>
        <dbReference type="ARBA" id="ARBA00022896"/>
    </source>
</evidence>
<sequence>MSLPKLECDRPQQVVNGNGTVAEGVNSLATYGERRLRLNPNMEHKPEKYDDVESDYGPIIFSMLERHLPPSMLDVSRDAKISFMKDILSRYLPEGERSRTQRNKEYRKKIISAYEFDTVYSNFLTMWTLRNEMTFEVS</sequence>
<comment type="caution">
    <text evidence="2">The sequence shown here is derived from an EMBL/GenBank/DDBJ whole genome shotgun (WGS) entry which is preliminary data.</text>
</comment>
<accession>A0A0K9NL61</accession>
<evidence type="ECO:0000313" key="3">
    <source>
        <dbReference type="Proteomes" id="UP000036987"/>
    </source>
</evidence>
<dbReference type="OrthoDB" id="1736837at2759"/>
<protein>
    <recommendedName>
        <fullName evidence="4">PKHD-type hydroxylase</fullName>
    </recommendedName>
</protein>
<dbReference type="PANTHER" id="PTHR24014">
    <property type="entry name" value="2-OXOGLUTARATE AND IRON-DEPENDENT OXYGENASE DOMAIN-CONTAINING PROTEIN 2"/>
    <property type="match status" value="1"/>
</dbReference>